<evidence type="ECO:0000313" key="2">
    <source>
        <dbReference type="Proteomes" id="UP001221150"/>
    </source>
</evidence>
<organism evidence="1 2">
    <name type="scientific">Streptomyces tropicalis</name>
    <dbReference type="NCBI Taxonomy" id="3034234"/>
    <lineage>
        <taxon>Bacteria</taxon>
        <taxon>Bacillati</taxon>
        <taxon>Actinomycetota</taxon>
        <taxon>Actinomycetes</taxon>
        <taxon>Kitasatosporales</taxon>
        <taxon>Streptomycetaceae</taxon>
        <taxon>Streptomyces</taxon>
    </lineage>
</organism>
<comment type="caution">
    <text evidence="1">The sequence shown here is derived from an EMBL/GenBank/DDBJ whole genome shotgun (WGS) entry which is preliminary data.</text>
</comment>
<dbReference type="Pfam" id="PF20288">
    <property type="entry name" value="MC2"/>
    <property type="match status" value="1"/>
</dbReference>
<sequence>MNPLNSAVEVAMRALVLLTQSHPEPLDLSSLVVLDHAMLHSEQFNGPPSLHPPLPAQPGELGMRRQLLHDGLAVLMRAELASVDATAQGLVYRATDRGSSFLGILEAPYVGQLQERALWAVEQYAPHTDPRLATRGFTMQWYEEFTVSMRDLGGSDA</sequence>
<dbReference type="RefSeq" id="WP_276110468.1">
    <property type="nucleotide sequence ID" value="NZ_JARJBB010000010.1"/>
</dbReference>
<reference evidence="1 2" key="1">
    <citation type="submission" date="2023-03" db="EMBL/GenBank/DDBJ databases">
        <title>Draft genome sequence of Streptomyces sp. K1PA1 isolated from peat swamp forest in Thailand.</title>
        <authorList>
            <person name="Klaysubun C."/>
            <person name="Duangmal K."/>
        </authorList>
    </citation>
    <scope>NUCLEOTIDE SEQUENCE [LARGE SCALE GENOMIC DNA]</scope>
    <source>
        <strain evidence="1 2">K1PA1</strain>
    </source>
</reference>
<proteinExistence type="predicted"/>
<dbReference type="Proteomes" id="UP001221150">
    <property type="component" value="Unassembled WGS sequence"/>
</dbReference>
<evidence type="ECO:0000313" key="1">
    <source>
        <dbReference type="EMBL" id="MDF3300903.1"/>
    </source>
</evidence>
<gene>
    <name evidence="1" type="ORF">P3H78_20205</name>
</gene>
<accession>A0ABT6A8X7</accession>
<protein>
    <submittedName>
        <fullName evidence="1">Threonine transporter</fullName>
    </submittedName>
</protein>
<dbReference type="EMBL" id="JARJBB010000010">
    <property type="protein sequence ID" value="MDF3300903.1"/>
    <property type="molecule type" value="Genomic_DNA"/>
</dbReference>
<dbReference type="InterPro" id="IPR046904">
    <property type="entry name" value="ABC-3C_MC2"/>
</dbReference>
<keyword evidence="2" id="KW-1185">Reference proteome</keyword>
<name>A0ABT6A8X7_9ACTN</name>